<keyword evidence="2" id="KW-1185">Reference proteome</keyword>
<protein>
    <submittedName>
        <fullName evidence="1">Geranylgeranyl reductase</fullName>
    </submittedName>
</protein>
<dbReference type="InterPro" id="IPR036188">
    <property type="entry name" value="FAD/NAD-bd_sf"/>
</dbReference>
<dbReference type="KEGG" id="tam:Theam_0236"/>
<dbReference type="Proteomes" id="UP000006362">
    <property type="component" value="Chromosome"/>
</dbReference>
<dbReference type="PANTHER" id="PTHR42685">
    <property type="entry name" value="GERANYLGERANYL DIPHOSPHATE REDUCTASE"/>
    <property type="match status" value="1"/>
</dbReference>
<dbReference type="EMBL" id="CP002444">
    <property type="protein sequence ID" value="ADU96209.1"/>
    <property type="molecule type" value="Genomic_DNA"/>
</dbReference>
<dbReference type="HOGENOM" id="CLU_024648_5_0_0"/>
<gene>
    <name evidence="1" type="ordered locus">Theam_0236</name>
</gene>
<organism evidence="1 2">
    <name type="scientific">Thermovibrio ammonificans (strain DSM 15698 / JCM 12110 / HB-1)</name>
    <dbReference type="NCBI Taxonomy" id="648996"/>
    <lineage>
        <taxon>Bacteria</taxon>
        <taxon>Pseudomonadati</taxon>
        <taxon>Aquificota</taxon>
        <taxon>Aquificia</taxon>
        <taxon>Desulfurobacteriales</taxon>
        <taxon>Desulfurobacteriaceae</taxon>
        <taxon>Thermovibrio</taxon>
    </lineage>
</organism>
<sequence>MDFDVIVSGLGPAGCTFLRELRRRNPDLKVLALDRAEFPRHKPCAGGLTPKAYRLLKELFPELDTVVERRVNRFKLFFKNREVELPSPNPLVYLTKRKRLDHLLFKLATENTEVKLGETVLGAEKYKNGWKVKTDKRTYTTKLLIGADGVNSRLSRQFKVKREIGFTYEVEVEAELNHITIDFTGFKWGYYWAFPKEGSVTTGAGEFKRGNFKKLRELTTLLNRKHGLTGRNLWEGGFPIPAGRPECDVQRGPLLFLGDAAGLVDPLTGEGIYYAARSGQIAAAAVSNFFSKGPKALEEYRVRINREFGGEFRWARVVGWLFFKFPSLNLKVVKNSPQLIKITAELLTGELPYRAAFLKFIKLAPKALLKG</sequence>
<dbReference type="Gene3D" id="3.50.50.60">
    <property type="entry name" value="FAD/NAD(P)-binding domain"/>
    <property type="match status" value="1"/>
</dbReference>
<dbReference type="PRINTS" id="PR00420">
    <property type="entry name" value="RNGMNOXGNASE"/>
</dbReference>
<dbReference type="PANTHER" id="PTHR42685:SF22">
    <property type="entry name" value="CONDITIONED MEDIUM FACTOR RECEPTOR 1"/>
    <property type="match status" value="1"/>
</dbReference>
<dbReference type="AlphaFoldDB" id="E8T3Z9"/>
<dbReference type="eggNOG" id="COG0644">
    <property type="taxonomic scope" value="Bacteria"/>
</dbReference>
<dbReference type="InterPro" id="IPR011777">
    <property type="entry name" value="Geranylgeranyl_Rdtase_fam"/>
</dbReference>
<evidence type="ECO:0000313" key="1">
    <source>
        <dbReference type="EMBL" id="ADU96209.1"/>
    </source>
</evidence>
<dbReference type="InterPro" id="IPR050407">
    <property type="entry name" value="Geranylgeranyl_reductase"/>
</dbReference>
<proteinExistence type="predicted"/>
<dbReference type="SUPFAM" id="SSF51905">
    <property type="entry name" value="FAD/NAD(P)-binding domain"/>
    <property type="match status" value="1"/>
</dbReference>
<dbReference type="GO" id="GO:0016628">
    <property type="term" value="F:oxidoreductase activity, acting on the CH-CH group of donors, NAD or NADP as acceptor"/>
    <property type="evidence" value="ECO:0007669"/>
    <property type="project" value="InterPro"/>
</dbReference>
<dbReference type="STRING" id="648996.Theam_0236"/>
<reference evidence="1" key="1">
    <citation type="submission" date="2011-01" db="EMBL/GenBank/DDBJ databases">
        <title>Complete sequence of chromosome of Thermovibrio ammonificans HB-1.</title>
        <authorList>
            <consortium name="US DOE Joint Genome Institute"/>
            <person name="Lucas S."/>
            <person name="Copeland A."/>
            <person name="Lapidus A."/>
            <person name="Cheng J.-F."/>
            <person name="Goodwin L."/>
            <person name="Pitluck S."/>
            <person name="Davenport K."/>
            <person name="Detter J.C."/>
            <person name="Han C."/>
            <person name="Tapia R."/>
            <person name="Land M."/>
            <person name="Hauser L."/>
            <person name="Kyrpides N."/>
            <person name="Ivanova N."/>
            <person name="Ovchinnikova G."/>
            <person name="Vetriani C."/>
            <person name="Woyke T."/>
        </authorList>
    </citation>
    <scope>NUCLEOTIDE SEQUENCE [LARGE SCALE GENOMIC DNA]</scope>
    <source>
        <strain evidence="1">HB-1</strain>
    </source>
</reference>
<dbReference type="NCBIfam" id="TIGR02032">
    <property type="entry name" value="GG-red-SF"/>
    <property type="match status" value="1"/>
</dbReference>
<evidence type="ECO:0000313" key="2">
    <source>
        <dbReference type="Proteomes" id="UP000006362"/>
    </source>
</evidence>
<accession>E8T3Z9</accession>
<name>E8T3Z9_THEA1</name>
<dbReference type="RefSeq" id="WP_013536995.1">
    <property type="nucleotide sequence ID" value="NC_014926.1"/>
</dbReference>